<keyword evidence="2" id="KW-1185">Reference proteome</keyword>
<dbReference type="KEGG" id="nti:DNFV4_03806"/>
<proteinExistence type="predicted"/>
<dbReference type="Proteomes" id="UP001179121">
    <property type="component" value="Chromosome"/>
</dbReference>
<dbReference type="AlphaFoldDB" id="A0AA86N2A4"/>
<organism evidence="1 2">
    <name type="scientific">Nitrospira tepida</name>
    <dbReference type="NCBI Taxonomy" id="2973512"/>
    <lineage>
        <taxon>Bacteria</taxon>
        <taxon>Pseudomonadati</taxon>
        <taxon>Nitrospirota</taxon>
        <taxon>Nitrospiria</taxon>
        <taxon>Nitrospirales</taxon>
        <taxon>Nitrospiraceae</taxon>
        <taxon>Nitrospira</taxon>
    </lineage>
</organism>
<reference evidence="1" key="1">
    <citation type="submission" date="2022-10" db="EMBL/GenBank/DDBJ databases">
        <authorList>
            <person name="Koch H."/>
        </authorList>
    </citation>
    <scope>NUCLEOTIDE SEQUENCE</scope>
    <source>
        <strain evidence="1">DNF</strain>
    </source>
</reference>
<evidence type="ECO:0000313" key="1">
    <source>
        <dbReference type="EMBL" id="CAI4033370.1"/>
    </source>
</evidence>
<dbReference type="RefSeq" id="WP_289270510.1">
    <property type="nucleotide sequence ID" value="NZ_OX365700.1"/>
</dbReference>
<sequence>MAAKKALSVPRETRRGWIHADPGAVSIVQQCVVAGLARSTYYYEPVPERAENLTLMRLIDELYLQRPFYGVPRMTCQGSPKFPQLWSSKTPHPGYVVVAASSTRTKPALSFSLSRYE</sequence>
<protein>
    <submittedName>
        <fullName evidence="1">Uncharacterized protein</fullName>
    </submittedName>
</protein>
<evidence type="ECO:0000313" key="2">
    <source>
        <dbReference type="Proteomes" id="UP001179121"/>
    </source>
</evidence>
<accession>A0AA86N2A4</accession>
<dbReference type="EMBL" id="OX365700">
    <property type="protein sequence ID" value="CAI4033370.1"/>
    <property type="molecule type" value="Genomic_DNA"/>
</dbReference>
<gene>
    <name evidence="1" type="ORF">DNFV4_03806</name>
</gene>
<name>A0AA86N2A4_9BACT</name>